<reference evidence="1" key="2">
    <citation type="journal article" date="2012" name="PLoS ONE">
        <title>A Deeply Branching Thermophilic Bacterium with an Ancient Acetyl-CoA Pathway Dominates a Subsurface Ecosystem.</title>
        <authorList>
            <person name="Takami H."/>
            <person name="Noguchi H."/>
            <person name="Takaki Y."/>
            <person name="Uchiyama I."/>
            <person name="Toyoda A."/>
            <person name="Nishi S."/>
            <person name="Chee G.-J."/>
            <person name="Arai W."/>
            <person name="Nunoura T."/>
            <person name="Itoh T."/>
            <person name="Hattori M."/>
            <person name="Takai K."/>
        </authorList>
    </citation>
    <scope>NUCLEOTIDE SEQUENCE</scope>
</reference>
<name>H5SII2_9BACT</name>
<proteinExistence type="predicted"/>
<protein>
    <submittedName>
        <fullName evidence="1">Hypothetical conserved protein</fullName>
    </submittedName>
</protein>
<dbReference type="EMBL" id="AP011734">
    <property type="protein sequence ID" value="BAL55968.1"/>
    <property type="molecule type" value="Genomic_DNA"/>
</dbReference>
<reference evidence="1" key="1">
    <citation type="journal article" date="2005" name="Environ. Microbiol.">
        <title>Genetic and functional properties of uncultivated thermophilic crenarchaeotes from a subsurface gold mine as revealed by analysis of genome fragments.</title>
        <authorList>
            <person name="Nunoura T."/>
            <person name="Hirayama H."/>
            <person name="Takami H."/>
            <person name="Oida H."/>
            <person name="Nishi S."/>
            <person name="Shimamura S."/>
            <person name="Suzuki Y."/>
            <person name="Inagaki F."/>
            <person name="Takai K."/>
            <person name="Nealson K.H."/>
            <person name="Horikoshi K."/>
        </authorList>
    </citation>
    <scope>NUCLEOTIDE SEQUENCE</scope>
</reference>
<evidence type="ECO:0000313" key="1">
    <source>
        <dbReference type="EMBL" id="BAL55968.1"/>
    </source>
</evidence>
<dbReference type="AlphaFoldDB" id="H5SII2"/>
<accession>H5SII2</accession>
<gene>
    <name evidence="1" type="ORF">HGMM_F33C03C11</name>
</gene>
<organism evidence="1">
    <name type="scientific">uncultured Planctomycetota bacterium</name>
    <dbReference type="NCBI Taxonomy" id="120965"/>
    <lineage>
        <taxon>Bacteria</taxon>
        <taxon>Pseudomonadati</taxon>
        <taxon>Planctomycetota</taxon>
        <taxon>environmental samples</taxon>
    </lineage>
</organism>
<sequence>MMGQRMLRRPAQWRLAARAWDSIAAGIVVLLGVFVSGCRLPTLLYFTAAMLGKDMRQPPAIDLLTYRDKLKKPRHEPLRVAIVCYADVGTQIHLGPFARELDDALARELAKGFSDQKDRLLIVAPSAVHRWQERQENWAALEPSEMARELGADVVIFVELNRLSLYEGGSNRTLYRGRAEVQVTVAAAQRPASEDVYNDLVERTQLDVQYPRNHAPLAADVDISPDRFRRQFVRYLAEVLSWLFLPHDSKDELTRDPI</sequence>